<dbReference type="SUPFAM" id="SSF51735">
    <property type="entry name" value="NAD(P)-binding Rossmann-fold domains"/>
    <property type="match status" value="1"/>
</dbReference>
<dbReference type="PANTHER" id="PTHR43975:SF2">
    <property type="entry name" value="EG:BACR7A4.14 PROTEIN-RELATED"/>
    <property type="match status" value="1"/>
</dbReference>
<dbReference type="NCBIfam" id="NF005559">
    <property type="entry name" value="PRK07231.1"/>
    <property type="match status" value="1"/>
</dbReference>
<name>A0A7R9KQI5_9ACAR</name>
<gene>
    <name evidence="3" type="ORF">OSB1V03_LOCUS6565</name>
</gene>
<dbReference type="PRINTS" id="PR00080">
    <property type="entry name" value="SDRFAMILY"/>
</dbReference>
<evidence type="ECO:0000259" key="2">
    <source>
        <dbReference type="SMART" id="SM00822"/>
    </source>
</evidence>
<dbReference type="InterPro" id="IPR020904">
    <property type="entry name" value="Sc_DH/Rdtase_CS"/>
</dbReference>
<dbReference type="GO" id="GO:0006629">
    <property type="term" value="P:lipid metabolic process"/>
    <property type="evidence" value="ECO:0007669"/>
    <property type="project" value="UniProtKB-ARBA"/>
</dbReference>
<evidence type="ECO:0000313" key="3">
    <source>
        <dbReference type="EMBL" id="CAD7626132.1"/>
    </source>
</evidence>
<dbReference type="EMBL" id="CAJPIZ010003602">
    <property type="protein sequence ID" value="CAG2106562.1"/>
    <property type="molecule type" value="Genomic_DNA"/>
</dbReference>
<feature type="domain" description="Ketoreductase" evidence="2">
    <location>
        <begin position="134"/>
        <end position="319"/>
    </location>
</feature>
<sequence>MTSCDDINKAAVLLVAAHSAYGGHFLTHILNDVNNVNDVIDELAQDPCFIRTYATVETCFTTAVPNYPTKPTDNAYMCCALWAEMDCIKAKDFTCAATEKVRLEQVLATSITFLEGSGQNKHIGEFFKLNKSGDTPLVTGSSSGIGAATVKQFSRAGAHVVITGLYDDQQMSDVTTECRNIAAGGGVLAMAGDVNSESDMHRLVNAAIAKFGRLDVLVNCAGAQKYATITDTSYMDTYRDIMQTNLHSMVYLTHICVDHLAKTRGNIINISSVSAIQPPPNNSPYSMSKVAVNMFTNCMAVELAPKGIRVNSVIPGSTYTNLISSMGVDYESFNAHLASKYPVGRCGMPDDIASAILFLAAPDSSFITGTNLVVDGGHLALNYNTNS</sequence>
<dbReference type="OrthoDB" id="47007at2759"/>
<dbReference type="PROSITE" id="PS00061">
    <property type="entry name" value="ADH_SHORT"/>
    <property type="match status" value="1"/>
</dbReference>
<proteinExistence type="predicted"/>
<dbReference type="EMBL" id="OC858177">
    <property type="protein sequence ID" value="CAD7626132.1"/>
    <property type="molecule type" value="Genomic_DNA"/>
</dbReference>
<reference evidence="3" key="1">
    <citation type="submission" date="2020-11" db="EMBL/GenBank/DDBJ databases">
        <authorList>
            <person name="Tran Van P."/>
        </authorList>
    </citation>
    <scope>NUCLEOTIDE SEQUENCE</scope>
</reference>
<dbReference type="FunFam" id="3.40.50.720:FF:000084">
    <property type="entry name" value="Short-chain dehydrogenase reductase"/>
    <property type="match status" value="1"/>
</dbReference>
<dbReference type="Gene3D" id="3.40.50.720">
    <property type="entry name" value="NAD(P)-binding Rossmann-like Domain"/>
    <property type="match status" value="1"/>
</dbReference>
<dbReference type="AlphaFoldDB" id="A0A7R9KQI5"/>
<dbReference type="InterPro" id="IPR057326">
    <property type="entry name" value="KR_dom"/>
</dbReference>
<keyword evidence="1" id="KW-0560">Oxidoreductase</keyword>
<dbReference type="InterPro" id="IPR036291">
    <property type="entry name" value="NAD(P)-bd_dom_sf"/>
</dbReference>
<evidence type="ECO:0000313" key="4">
    <source>
        <dbReference type="Proteomes" id="UP000759131"/>
    </source>
</evidence>
<dbReference type="InterPro" id="IPR002347">
    <property type="entry name" value="SDR_fam"/>
</dbReference>
<protein>
    <recommendedName>
        <fullName evidence="2">Ketoreductase domain-containing protein</fullName>
    </recommendedName>
</protein>
<dbReference type="Proteomes" id="UP000759131">
    <property type="component" value="Unassembled WGS sequence"/>
</dbReference>
<dbReference type="PRINTS" id="PR00081">
    <property type="entry name" value="GDHRDH"/>
</dbReference>
<accession>A0A7R9KQI5</accession>
<dbReference type="PANTHER" id="PTHR43975">
    <property type="entry name" value="ZGC:101858"/>
    <property type="match status" value="1"/>
</dbReference>
<dbReference type="Pfam" id="PF13561">
    <property type="entry name" value="adh_short_C2"/>
    <property type="match status" value="1"/>
</dbReference>
<dbReference type="GO" id="GO:0016491">
    <property type="term" value="F:oxidoreductase activity"/>
    <property type="evidence" value="ECO:0007669"/>
    <property type="project" value="UniProtKB-KW"/>
</dbReference>
<evidence type="ECO:0000256" key="1">
    <source>
        <dbReference type="ARBA" id="ARBA00023002"/>
    </source>
</evidence>
<dbReference type="SMART" id="SM00822">
    <property type="entry name" value="PKS_KR"/>
    <property type="match status" value="1"/>
</dbReference>
<organism evidence="3">
    <name type="scientific">Medioppia subpectinata</name>
    <dbReference type="NCBI Taxonomy" id="1979941"/>
    <lineage>
        <taxon>Eukaryota</taxon>
        <taxon>Metazoa</taxon>
        <taxon>Ecdysozoa</taxon>
        <taxon>Arthropoda</taxon>
        <taxon>Chelicerata</taxon>
        <taxon>Arachnida</taxon>
        <taxon>Acari</taxon>
        <taxon>Acariformes</taxon>
        <taxon>Sarcoptiformes</taxon>
        <taxon>Oribatida</taxon>
        <taxon>Brachypylina</taxon>
        <taxon>Oppioidea</taxon>
        <taxon>Oppiidae</taxon>
        <taxon>Medioppia</taxon>
    </lineage>
</organism>
<keyword evidence="4" id="KW-1185">Reference proteome</keyword>